<sequence length="325" mass="35957">MKHLIYIVAVVFCITACTGSRYKAPSIGRPFEVFVVSTTDDPVAISLICNALSMDVEALPQSEPQFDAVKMSLAEYESGINKRNAVLIDIDPVKNASPTVTWITDDDMIQVFVHADSRKSLTESIDSISGIVRDKLLSHEMTIATEQLKEKHNPKAEQKVRETTGIETLIPADMQKNRQGTDFIWLSNDAPAGMQNICIYSYPGITLNLDRALKMRDSVMGGNIRGETKDMRMTTVAKSVTTSIVSRKGHGMMVMRGLWEMTGDAMGGPFVSISKIDSANSRIVVKEAFVYAPESKKRNLIKPLEAAIFTEKNDEKTWVNMLSGL</sequence>
<dbReference type="InterPro" id="IPR032286">
    <property type="entry name" value="DUF4837"/>
</dbReference>
<dbReference type="Pfam" id="PF16125">
    <property type="entry name" value="DUF4837"/>
    <property type="match status" value="1"/>
</dbReference>
<dbReference type="EMBL" id="RYYU01000001">
    <property type="protein sequence ID" value="RUL58529.1"/>
    <property type="molecule type" value="Genomic_DNA"/>
</dbReference>
<dbReference type="Proteomes" id="UP000278983">
    <property type="component" value="Unassembled WGS sequence"/>
</dbReference>
<dbReference type="OrthoDB" id="1115230at2"/>
<organism evidence="1 2">
    <name type="scientific">Prevotella koreensis</name>
    <dbReference type="NCBI Taxonomy" id="2490854"/>
    <lineage>
        <taxon>Bacteria</taxon>
        <taxon>Pseudomonadati</taxon>
        <taxon>Bacteroidota</taxon>
        <taxon>Bacteroidia</taxon>
        <taxon>Bacteroidales</taxon>
        <taxon>Prevotellaceae</taxon>
        <taxon>Prevotella</taxon>
    </lineage>
</organism>
<name>A0A3S0PT57_9BACT</name>
<dbReference type="RefSeq" id="WP_126677627.1">
    <property type="nucleotide sequence ID" value="NZ_RYYU01000001.1"/>
</dbReference>
<comment type="caution">
    <text evidence="1">The sequence shown here is derived from an EMBL/GenBank/DDBJ whole genome shotgun (WGS) entry which is preliminary data.</text>
</comment>
<gene>
    <name evidence="1" type="ORF">EHV08_01265</name>
</gene>
<keyword evidence="2" id="KW-1185">Reference proteome</keyword>
<evidence type="ECO:0000313" key="1">
    <source>
        <dbReference type="EMBL" id="RUL58529.1"/>
    </source>
</evidence>
<evidence type="ECO:0000313" key="2">
    <source>
        <dbReference type="Proteomes" id="UP000278983"/>
    </source>
</evidence>
<protein>
    <submittedName>
        <fullName evidence="1">DUF4837 family protein</fullName>
    </submittedName>
</protein>
<dbReference type="AlphaFoldDB" id="A0A3S0PT57"/>
<proteinExistence type="predicted"/>
<accession>A0A3S0PT57</accession>
<reference evidence="1 2" key="1">
    <citation type="submission" date="2018-12" db="EMBL/GenBank/DDBJ databases">
        <title>Genome sequencing of Prevotella sp. KCOM 3155 (= JS262).</title>
        <authorList>
            <person name="Kook J.-K."/>
            <person name="Park S.-N."/>
            <person name="Lim Y.K."/>
        </authorList>
    </citation>
    <scope>NUCLEOTIDE SEQUENCE [LARGE SCALE GENOMIC DNA]</scope>
    <source>
        <strain evidence="1 2">KCOM 3155</strain>
    </source>
</reference>